<keyword evidence="3" id="KW-0479">Metal-binding</keyword>
<comment type="cofactor">
    <cofactor evidence="1">
        <name>Mg(2+)</name>
        <dbReference type="ChEBI" id="CHEBI:18420"/>
    </cofactor>
</comment>
<gene>
    <name evidence="6" type="ORF">NHN17_16305</name>
</gene>
<evidence type="ECO:0000256" key="2">
    <source>
        <dbReference type="ARBA" id="ARBA00012146"/>
    </source>
</evidence>
<evidence type="ECO:0000313" key="7">
    <source>
        <dbReference type="Proteomes" id="UP001524460"/>
    </source>
</evidence>
<evidence type="ECO:0000256" key="4">
    <source>
        <dbReference type="ARBA" id="ARBA00022801"/>
    </source>
</evidence>
<dbReference type="InterPro" id="IPR036649">
    <property type="entry name" value="Pyrophosphatase_sf"/>
</dbReference>
<comment type="caution">
    <text evidence="6">The sequence shown here is derived from an EMBL/GenBank/DDBJ whole genome shotgun (WGS) entry which is preliminary data.</text>
</comment>
<keyword evidence="4" id="KW-0378">Hydrolase</keyword>
<proteinExistence type="predicted"/>
<organism evidence="6 7">
    <name type="scientific">Photobacterium pectinilyticum</name>
    <dbReference type="NCBI Taxonomy" id="2906793"/>
    <lineage>
        <taxon>Bacteria</taxon>
        <taxon>Pseudomonadati</taxon>
        <taxon>Pseudomonadota</taxon>
        <taxon>Gammaproteobacteria</taxon>
        <taxon>Vibrionales</taxon>
        <taxon>Vibrionaceae</taxon>
        <taxon>Photobacterium</taxon>
    </lineage>
</organism>
<dbReference type="Pfam" id="PF00719">
    <property type="entry name" value="Pyrophosphatase"/>
    <property type="match status" value="1"/>
</dbReference>
<dbReference type="RefSeq" id="WP_255043688.1">
    <property type="nucleotide sequence ID" value="NZ_JANEYT010000041.1"/>
</dbReference>
<accession>A0ABT1N4E9</accession>
<dbReference type="Proteomes" id="UP001524460">
    <property type="component" value="Unassembled WGS sequence"/>
</dbReference>
<keyword evidence="7" id="KW-1185">Reference proteome</keyword>
<evidence type="ECO:0000313" key="6">
    <source>
        <dbReference type="EMBL" id="MCQ1059611.1"/>
    </source>
</evidence>
<sequence>MKYTMKVEIPAGSITRYSFDEKGRLKVKHFQSMPVSYPANYGYIDETLADDGAASDVLVITREPLLPATYIDIKVIGYIDMTDGGEKDEKFIAVPIEDVDPTYADINSIFDLPKAELDRIYAFYSIYKQLPAGRKEVQLDGYQDEKAAYALLDKAQARFAKSVA</sequence>
<dbReference type="PANTHER" id="PTHR10286">
    <property type="entry name" value="INORGANIC PYROPHOSPHATASE"/>
    <property type="match status" value="1"/>
</dbReference>
<dbReference type="InterPro" id="IPR008162">
    <property type="entry name" value="Pyrophosphatase"/>
</dbReference>
<dbReference type="EMBL" id="JANEYT010000041">
    <property type="protein sequence ID" value="MCQ1059611.1"/>
    <property type="molecule type" value="Genomic_DNA"/>
</dbReference>
<evidence type="ECO:0000256" key="3">
    <source>
        <dbReference type="ARBA" id="ARBA00022723"/>
    </source>
</evidence>
<protein>
    <recommendedName>
        <fullName evidence="2">inorganic diphosphatase</fullName>
        <ecNumber evidence="2">3.6.1.1</ecNumber>
    </recommendedName>
</protein>
<dbReference type="Gene3D" id="3.90.80.10">
    <property type="entry name" value="Inorganic pyrophosphatase"/>
    <property type="match status" value="1"/>
</dbReference>
<dbReference type="SUPFAM" id="SSF50324">
    <property type="entry name" value="Inorganic pyrophosphatase"/>
    <property type="match status" value="1"/>
</dbReference>
<dbReference type="EC" id="3.6.1.1" evidence="2"/>
<evidence type="ECO:0000256" key="5">
    <source>
        <dbReference type="ARBA" id="ARBA00022842"/>
    </source>
</evidence>
<reference evidence="6 7" key="1">
    <citation type="submission" date="2022-07" db="EMBL/GenBank/DDBJ databases">
        <title>Photobacterium pectinilyticum sp. nov., a marine bacterium isolated from surface seawater of Qingdao offshore.</title>
        <authorList>
            <person name="Wang X."/>
        </authorList>
    </citation>
    <scope>NUCLEOTIDE SEQUENCE [LARGE SCALE GENOMIC DNA]</scope>
    <source>
        <strain evidence="6 7">ZSDE20</strain>
    </source>
</reference>
<keyword evidence="5" id="KW-0460">Magnesium</keyword>
<evidence type="ECO:0000256" key="1">
    <source>
        <dbReference type="ARBA" id="ARBA00001946"/>
    </source>
</evidence>
<name>A0ABT1N4E9_9GAMM</name>